<feature type="compositionally biased region" description="Pro residues" evidence="7">
    <location>
        <begin position="326"/>
        <end position="338"/>
    </location>
</feature>
<comment type="catalytic activity">
    <reaction evidence="5">
        <text>DNA(n) + a 2'-deoxyribonucleoside 5'-triphosphate = DNA(n+1) + diphosphate</text>
        <dbReference type="Rhea" id="RHEA:22508"/>
        <dbReference type="Rhea" id="RHEA-COMP:17339"/>
        <dbReference type="Rhea" id="RHEA-COMP:17340"/>
        <dbReference type="ChEBI" id="CHEBI:33019"/>
        <dbReference type="ChEBI" id="CHEBI:61560"/>
        <dbReference type="ChEBI" id="CHEBI:173112"/>
        <dbReference type="EC" id="2.7.7.49"/>
    </reaction>
</comment>
<dbReference type="InterPro" id="IPR057670">
    <property type="entry name" value="SH3_retrovirus"/>
</dbReference>
<dbReference type="InterPro" id="IPR001584">
    <property type="entry name" value="Integrase_cat-core"/>
</dbReference>
<keyword evidence="3" id="KW-0378">Hydrolase</keyword>
<keyword evidence="1" id="KW-0815">Transposition</keyword>
<feature type="region of interest" description="Disordered" evidence="7">
    <location>
        <begin position="296"/>
        <end position="381"/>
    </location>
</feature>
<dbReference type="GO" id="GO:0005634">
    <property type="term" value="C:nucleus"/>
    <property type="evidence" value="ECO:0007669"/>
    <property type="project" value="UniProtKB-ARBA"/>
</dbReference>
<dbReference type="EMBL" id="FQNC01000068">
    <property type="protein sequence ID" value="SGZ06265.1"/>
    <property type="molecule type" value="Genomic_DNA"/>
</dbReference>
<dbReference type="Pfam" id="PF00665">
    <property type="entry name" value="rve"/>
    <property type="match status" value="1"/>
</dbReference>
<dbReference type="InterPro" id="IPR039537">
    <property type="entry name" value="Retrotran_Ty1/copia-like"/>
</dbReference>
<dbReference type="GO" id="GO:0015074">
    <property type="term" value="P:DNA integration"/>
    <property type="evidence" value="ECO:0007669"/>
    <property type="project" value="InterPro"/>
</dbReference>
<evidence type="ECO:0000256" key="5">
    <source>
        <dbReference type="ARBA" id="ARBA00048173"/>
    </source>
</evidence>
<keyword evidence="4" id="KW-0694">RNA-binding</keyword>
<dbReference type="InterPro" id="IPR043502">
    <property type="entry name" value="DNA/RNA_pol_sf"/>
</dbReference>
<comment type="catalytic activity">
    <reaction evidence="6">
        <text>DNA(n) + a 2'-deoxyribonucleoside 5'-triphosphate = DNA(n+1) + diphosphate</text>
        <dbReference type="Rhea" id="RHEA:22508"/>
        <dbReference type="Rhea" id="RHEA-COMP:17339"/>
        <dbReference type="Rhea" id="RHEA-COMP:17340"/>
        <dbReference type="ChEBI" id="CHEBI:33019"/>
        <dbReference type="ChEBI" id="CHEBI:61560"/>
        <dbReference type="ChEBI" id="CHEBI:173112"/>
        <dbReference type="EC" id="2.7.7.7"/>
    </reaction>
</comment>
<dbReference type="Pfam" id="PF25597">
    <property type="entry name" value="SH3_retrovirus"/>
    <property type="match status" value="1"/>
</dbReference>
<protein>
    <submittedName>
        <fullName evidence="9">BQ5605_C031g10929 protein</fullName>
    </submittedName>
</protein>
<dbReference type="InterPro" id="IPR013103">
    <property type="entry name" value="RVT_2"/>
</dbReference>
<evidence type="ECO:0000256" key="3">
    <source>
        <dbReference type="ARBA" id="ARBA00022801"/>
    </source>
</evidence>
<dbReference type="Proteomes" id="UP000249464">
    <property type="component" value="Unassembled WGS sequence"/>
</dbReference>
<evidence type="ECO:0000256" key="2">
    <source>
        <dbReference type="ARBA" id="ARBA00022723"/>
    </source>
</evidence>
<dbReference type="PANTHER" id="PTHR42648:SF28">
    <property type="entry name" value="TRANSPOSON-ENCODED PROTEIN WITH RIBONUCLEASE H-LIKE AND RETROVIRUS ZINC FINGER-LIKE DOMAINS"/>
    <property type="match status" value="1"/>
</dbReference>
<evidence type="ECO:0000256" key="6">
    <source>
        <dbReference type="ARBA" id="ARBA00049244"/>
    </source>
</evidence>
<dbReference type="SUPFAM" id="SSF56672">
    <property type="entry name" value="DNA/RNA polymerases"/>
    <property type="match status" value="1"/>
</dbReference>
<evidence type="ECO:0000313" key="10">
    <source>
        <dbReference type="Proteomes" id="UP000249464"/>
    </source>
</evidence>
<evidence type="ECO:0000256" key="1">
    <source>
        <dbReference type="ARBA" id="ARBA00022578"/>
    </source>
</evidence>
<dbReference type="GO" id="GO:0003723">
    <property type="term" value="F:RNA binding"/>
    <property type="evidence" value="ECO:0007669"/>
    <property type="project" value="UniProtKB-KW"/>
</dbReference>
<feature type="region of interest" description="Disordered" evidence="7">
    <location>
        <begin position="1"/>
        <end position="39"/>
    </location>
</feature>
<dbReference type="GO" id="GO:0003887">
    <property type="term" value="F:DNA-directed DNA polymerase activity"/>
    <property type="evidence" value="ECO:0007669"/>
    <property type="project" value="UniProtKB-EC"/>
</dbReference>
<dbReference type="GO" id="GO:0046872">
    <property type="term" value="F:metal ion binding"/>
    <property type="evidence" value="ECO:0007669"/>
    <property type="project" value="UniProtKB-KW"/>
</dbReference>
<accession>A0A2X0NAI9</accession>
<dbReference type="PANTHER" id="PTHR42648">
    <property type="entry name" value="TRANSPOSASE, PUTATIVE-RELATED"/>
    <property type="match status" value="1"/>
</dbReference>
<gene>
    <name evidence="9" type="primary">BQ5605_C031g10929</name>
    <name evidence="9" type="ORF">BQ5605_C031G10929</name>
</gene>
<keyword evidence="2" id="KW-0479">Metal-binding</keyword>
<dbReference type="GO" id="GO:0016787">
    <property type="term" value="F:hydrolase activity"/>
    <property type="evidence" value="ECO:0007669"/>
    <property type="project" value="UniProtKB-KW"/>
</dbReference>
<organism evidence="9 10">
    <name type="scientific">Microbotryum silenes-dioicae</name>
    <dbReference type="NCBI Taxonomy" id="796604"/>
    <lineage>
        <taxon>Eukaryota</taxon>
        <taxon>Fungi</taxon>
        <taxon>Dikarya</taxon>
        <taxon>Basidiomycota</taxon>
        <taxon>Pucciniomycotina</taxon>
        <taxon>Microbotryomycetes</taxon>
        <taxon>Microbotryales</taxon>
        <taxon>Microbotryaceae</taxon>
        <taxon>Microbotryum</taxon>
    </lineage>
</organism>
<dbReference type="AlphaFoldDB" id="A0A2X0NAI9"/>
<dbReference type="SUPFAM" id="SSF53098">
    <property type="entry name" value="Ribonuclease H-like"/>
    <property type="match status" value="1"/>
</dbReference>
<evidence type="ECO:0000313" key="9">
    <source>
        <dbReference type="EMBL" id="SGZ06265.1"/>
    </source>
</evidence>
<sequence>MSPTDLPAADVNTMAGPGDRVSTPPPSSTSTQRQNIDVSAIGSITLTREQYDELVKNQRTRDEEAPTPRLESASNKRYLVTFIDDYSRKVWGYPIGHKSEVLQTFKDWLLEIENATGRRVKTLRSDNGGEYISTAFNGFCVARGIRRELTIPYTPEQNGRAERVNLSIVEGTLALLSHSGLPRSCWDEAAMCYIHAKNLSPHAALGEAIPNTRWSGGVPDVAALRVFGCRAWATLPAHRRDKLDPKGIPMVFVGYDRHAKAYRLLNPSSLRVCLSRDVSFLETEFPFSAPARAAPPSIPGYSRASPSIVEPTPPVVDSTPVEAPLAPAPAPAEVPAPPATNASEAPSPPATITSEDDDDPASVADANMTQPPPAPAPFAKAKPTWEYGDVAKVGPDPGKYGEVNASNIIEGPRTQDGPDGPTDSFKSLLLAFAATKEGFADHDLAVVRDPSNWGNVIRSGQEELWRAPAQDEFNPLLNDYKVFKIIESCELPSGEILLRSGWVFRTKRNQHGDITDHKARLVAHGCAQRPGLDFEQTYAPVVKFTSIRALIALAAANGYHVHQADVNKAYLHGKLDKPLYIRVPQGIDLPGEILKLSKSIYGLRQAGTIWNAEIDSTLRSLDYVPTKSDICIYRREHNGKSHYIALYVDDLLLVGPSVAEIDRVLDALELAYGIKHGSITLSQERYLRDILARFQFAGAKPASIPMQPGVVLDFQDSAATPQDRTRYLQAIGSLMYAAVETRPDLAFMVSYLARFSQQPGPAHWTAIKQVLRYIKGTLDLGLTYRKTSKEFHGYSDANWGACLTTSRSTMGYAFIYSGAAIAWCSKREHRVAKSTTDVEYLSLSYTSGDAIHLSELLAELGAPVSGPVVLYGNNQGSLALAQHPTNYQGSRHVRISEHYVRERVAEKEIEVRYIDTGNMFADIFTKALRPKPFLFHRENLGLRGAVLLVLVASRASSLPRARFRSPSLLSPTIFTIIFGSHTYVSLGSGYEYGLAVKRRMDQRGCAIILDDVVGKLFEDLNDCYRDFERQRIDALDGRRLERLLPPGNAASRNALSCGVHIRWGYAAMYEGTMEAPRSSMQLSHINDIISKLRAAFAELDIRVVMENANSTVLNLLDFKDYTLVDTGNSSADLFSLANNDVILLGESSFGALAHLVAPPKGLTIVEGADEPNKHRDSTRRSLVLASGRIADFVQMIIENFPEVQMKTASNEP</sequence>
<dbReference type="PROSITE" id="PS50994">
    <property type="entry name" value="INTEGRASE"/>
    <property type="match status" value="1"/>
</dbReference>
<dbReference type="InterPro" id="IPR012337">
    <property type="entry name" value="RNaseH-like_sf"/>
</dbReference>
<evidence type="ECO:0000256" key="7">
    <source>
        <dbReference type="SAM" id="MobiDB-lite"/>
    </source>
</evidence>
<keyword evidence="10" id="KW-1185">Reference proteome</keyword>
<dbReference type="Pfam" id="PF07727">
    <property type="entry name" value="RVT_2"/>
    <property type="match status" value="1"/>
</dbReference>
<evidence type="ECO:0000256" key="4">
    <source>
        <dbReference type="ARBA" id="ARBA00022884"/>
    </source>
</evidence>
<name>A0A2X0NAI9_9BASI</name>
<dbReference type="GO" id="GO:0003964">
    <property type="term" value="F:RNA-directed DNA polymerase activity"/>
    <property type="evidence" value="ECO:0007669"/>
    <property type="project" value="UniProtKB-EC"/>
</dbReference>
<dbReference type="Gene3D" id="3.30.420.10">
    <property type="entry name" value="Ribonuclease H-like superfamily/Ribonuclease H"/>
    <property type="match status" value="1"/>
</dbReference>
<proteinExistence type="predicted"/>
<feature type="domain" description="Integrase catalytic" evidence="8">
    <location>
        <begin position="21"/>
        <end position="218"/>
    </location>
</feature>
<reference evidence="9 10" key="1">
    <citation type="submission" date="2016-11" db="EMBL/GenBank/DDBJ databases">
        <authorList>
            <person name="Jaros S."/>
            <person name="Januszkiewicz K."/>
            <person name="Wedrychowicz H."/>
        </authorList>
    </citation>
    <scope>NUCLEOTIDE SEQUENCE [LARGE SCALE GENOMIC DNA]</scope>
</reference>
<dbReference type="InterPro" id="IPR036397">
    <property type="entry name" value="RNaseH_sf"/>
</dbReference>
<dbReference type="GO" id="GO:0032196">
    <property type="term" value="P:transposition"/>
    <property type="evidence" value="ECO:0007669"/>
    <property type="project" value="UniProtKB-KW"/>
</dbReference>
<dbReference type="CDD" id="cd09272">
    <property type="entry name" value="RNase_HI_RT_Ty1"/>
    <property type="match status" value="1"/>
</dbReference>
<evidence type="ECO:0000259" key="8">
    <source>
        <dbReference type="PROSITE" id="PS50994"/>
    </source>
</evidence>